<evidence type="ECO:0000313" key="1">
    <source>
        <dbReference type="EMBL" id="KAK9221432.1"/>
    </source>
</evidence>
<organism evidence="1 2">
    <name type="scientific">Citrus x changshan-huyou</name>
    <dbReference type="NCBI Taxonomy" id="2935761"/>
    <lineage>
        <taxon>Eukaryota</taxon>
        <taxon>Viridiplantae</taxon>
        <taxon>Streptophyta</taxon>
        <taxon>Embryophyta</taxon>
        <taxon>Tracheophyta</taxon>
        <taxon>Spermatophyta</taxon>
        <taxon>Magnoliopsida</taxon>
        <taxon>eudicotyledons</taxon>
        <taxon>Gunneridae</taxon>
        <taxon>Pentapetalae</taxon>
        <taxon>rosids</taxon>
        <taxon>malvids</taxon>
        <taxon>Sapindales</taxon>
        <taxon>Rutaceae</taxon>
        <taxon>Aurantioideae</taxon>
        <taxon>Citrus</taxon>
    </lineage>
</organism>
<sequence length="60" mass="6487">MLTSLGFTAEEGNILRGYCDASSAPSLGGLAVIYQPQDRLVGTGCFEEDHTVQIRLKGHY</sequence>
<gene>
    <name evidence="1" type="ORF">WN944_009858</name>
</gene>
<dbReference type="AlphaFoldDB" id="A0AAP0MW29"/>
<protein>
    <submittedName>
        <fullName evidence="1">Uncharacterized protein</fullName>
    </submittedName>
</protein>
<dbReference type="EMBL" id="JBCGBO010000002">
    <property type="protein sequence ID" value="KAK9221432.1"/>
    <property type="molecule type" value="Genomic_DNA"/>
</dbReference>
<comment type="caution">
    <text evidence="1">The sequence shown here is derived from an EMBL/GenBank/DDBJ whole genome shotgun (WGS) entry which is preliminary data.</text>
</comment>
<dbReference type="Proteomes" id="UP001428341">
    <property type="component" value="Unassembled WGS sequence"/>
</dbReference>
<proteinExistence type="predicted"/>
<name>A0AAP0MW29_9ROSI</name>
<accession>A0AAP0MW29</accession>
<reference evidence="1 2" key="1">
    <citation type="submission" date="2024-05" db="EMBL/GenBank/DDBJ databases">
        <title>Haplotype-resolved chromosome-level genome assembly of Huyou (Citrus changshanensis).</title>
        <authorList>
            <person name="Miao C."/>
            <person name="Chen W."/>
            <person name="Wu Y."/>
            <person name="Wang L."/>
            <person name="Zhao S."/>
            <person name="Grierson D."/>
            <person name="Xu C."/>
            <person name="Chen K."/>
        </authorList>
    </citation>
    <scope>NUCLEOTIDE SEQUENCE [LARGE SCALE GENOMIC DNA]</scope>
    <source>
        <strain evidence="1">01-14</strain>
        <tissue evidence="1">Leaf</tissue>
    </source>
</reference>
<keyword evidence="2" id="KW-1185">Reference proteome</keyword>
<evidence type="ECO:0000313" key="2">
    <source>
        <dbReference type="Proteomes" id="UP001428341"/>
    </source>
</evidence>